<sequence length="281" mass="31694">MYDWEALWRDNLATITPLSAGRLPDILGRARLIEEARAPGHLAVYETEDCFLLIRHDRQPLMCPVDKRSLFDITLRLVDEEDGCEIPAVEWMVDNLATGESGAWRGDLSLDAQGMVRIAGHSPGRDPLPDMDFGPLSFVTLPAFRAELMRLWREDLSELAPSLAAELRQGPRNTDPEEDGETARLKTVYERYAMMVRHEQAWLARRFSETELRLIAGTIRHADFSDARSCRGLWLAVESWLVDNDHTLPDGIDPDDLLARMKSLSYGQEVALIEALAPVDA</sequence>
<protein>
    <submittedName>
        <fullName evidence="1">Uncharacterized protein</fullName>
    </submittedName>
</protein>
<comment type="caution">
    <text evidence="1">The sequence shown here is derived from an EMBL/GenBank/DDBJ whole genome shotgun (WGS) entry which is preliminary data.</text>
</comment>
<accession>A0A918UBV9</accession>
<dbReference type="AlphaFoldDB" id="A0A918UBV9"/>
<dbReference type="RefSeq" id="WP_189536025.1">
    <property type="nucleotide sequence ID" value="NZ_BMYX01000021.1"/>
</dbReference>
<evidence type="ECO:0000313" key="1">
    <source>
        <dbReference type="EMBL" id="GGY25359.1"/>
    </source>
</evidence>
<gene>
    <name evidence="1" type="ORF">GCM10011289_31190</name>
</gene>
<dbReference type="Proteomes" id="UP000645257">
    <property type="component" value="Unassembled WGS sequence"/>
</dbReference>
<reference evidence="1" key="1">
    <citation type="journal article" date="2014" name="Int. J. Syst. Evol. Microbiol.">
        <title>Complete genome sequence of Corynebacterium casei LMG S-19264T (=DSM 44701T), isolated from a smear-ripened cheese.</title>
        <authorList>
            <consortium name="US DOE Joint Genome Institute (JGI-PGF)"/>
            <person name="Walter F."/>
            <person name="Albersmeier A."/>
            <person name="Kalinowski J."/>
            <person name="Ruckert C."/>
        </authorList>
    </citation>
    <scope>NUCLEOTIDE SEQUENCE</scope>
    <source>
        <strain evidence="1">KCTC 32182</strain>
    </source>
</reference>
<proteinExistence type="predicted"/>
<reference evidence="1" key="2">
    <citation type="submission" date="2020-09" db="EMBL/GenBank/DDBJ databases">
        <authorList>
            <person name="Sun Q."/>
            <person name="Kim S."/>
        </authorList>
    </citation>
    <scope>NUCLEOTIDE SEQUENCE</scope>
    <source>
        <strain evidence="1">KCTC 32182</strain>
    </source>
</reference>
<name>A0A918UBV9_9NEIS</name>
<keyword evidence="2" id="KW-1185">Reference proteome</keyword>
<evidence type="ECO:0000313" key="2">
    <source>
        <dbReference type="Proteomes" id="UP000645257"/>
    </source>
</evidence>
<organism evidence="1 2">
    <name type="scientific">Paludibacterium paludis</name>
    <dbReference type="NCBI Taxonomy" id="1225769"/>
    <lineage>
        <taxon>Bacteria</taxon>
        <taxon>Pseudomonadati</taxon>
        <taxon>Pseudomonadota</taxon>
        <taxon>Betaproteobacteria</taxon>
        <taxon>Neisseriales</taxon>
        <taxon>Chromobacteriaceae</taxon>
        <taxon>Paludibacterium</taxon>
    </lineage>
</organism>
<dbReference type="EMBL" id="BMYX01000021">
    <property type="protein sequence ID" value="GGY25359.1"/>
    <property type="molecule type" value="Genomic_DNA"/>
</dbReference>